<name>A0A423ULB5_9ACTN</name>
<dbReference type="InterPro" id="IPR001228">
    <property type="entry name" value="IspD"/>
</dbReference>
<proteinExistence type="predicted"/>
<protein>
    <submittedName>
        <fullName evidence="3">2-C-methyl-D-erythritol 4-phosphate cytidylyltransferase</fullName>
    </submittedName>
</protein>
<dbReference type="RefSeq" id="WP_096226781.1">
    <property type="nucleotide sequence ID" value="NZ_CP168029.1"/>
</dbReference>
<evidence type="ECO:0000313" key="3">
    <source>
        <dbReference type="EMBL" id="ROT90504.1"/>
    </source>
</evidence>
<dbReference type="GO" id="GO:0008299">
    <property type="term" value="P:isoprenoid biosynthetic process"/>
    <property type="evidence" value="ECO:0007669"/>
    <property type="project" value="InterPro"/>
</dbReference>
<keyword evidence="1 3" id="KW-0808">Transferase</keyword>
<dbReference type="Pfam" id="PF01128">
    <property type="entry name" value="IspD"/>
    <property type="match status" value="1"/>
</dbReference>
<dbReference type="SUPFAM" id="SSF53448">
    <property type="entry name" value="Nucleotide-diphospho-sugar transferases"/>
    <property type="match status" value="1"/>
</dbReference>
<dbReference type="CDD" id="cd02516">
    <property type="entry name" value="CDP-ME_synthetase"/>
    <property type="match status" value="1"/>
</dbReference>
<dbReference type="PANTHER" id="PTHR32125">
    <property type="entry name" value="2-C-METHYL-D-ERYTHRITOL 4-PHOSPHATE CYTIDYLYLTRANSFERASE, CHLOROPLASTIC"/>
    <property type="match status" value="1"/>
</dbReference>
<keyword evidence="2 3" id="KW-0548">Nucleotidyltransferase</keyword>
<evidence type="ECO:0000256" key="1">
    <source>
        <dbReference type="ARBA" id="ARBA00022679"/>
    </source>
</evidence>
<sequence>MKDKIGLILLAGGVGRRTQRKVPKQLLLVGGKPMLVHSLEKIEDIPQIASVVIPCADEAIEKTRYVLDAWGYDGAKYRIVEGGATRHESVSGGLSSLSGCDYVIIHEAARPFAAKADFLRLVEIEDRNATLGVPIPFTVAEVDKTGNLSGALDRSALVNVQLPQIFEYATLAAAHEKAAQAGRQYTEDASLLHDQLGVAVRIVEGSATNIKITYPSDLVIAESIYRSFVIGGADD</sequence>
<evidence type="ECO:0000256" key="2">
    <source>
        <dbReference type="ARBA" id="ARBA00022695"/>
    </source>
</evidence>
<dbReference type="GO" id="GO:0050518">
    <property type="term" value="F:2-C-methyl-D-erythritol 4-phosphate cytidylyltransferase activity"/>
    <property type="evidence" value="ECO:0007669"/>
    <property type="project" value="InterPro"/>
</dbReference>
<comment type="caution">
    <text evidence="3">The sequence shown here is derived from an EMBL/GenBank/DDBJ whole genome shotgun (WGS) entry which is preliminary data.</text>
</comment>
<dbReference type="Gene3D" id="3.90.550.10">
    <property type="entry name" value="Spore Coat Polysaccharide Biosynthesis Protein SpsA, Chain A"/>
    <property type="match status" value="1"/>
</dbReference>
<dbReference type="NCBIfam" id="TIGR00453">
    <property type="entry name" value="ispD"/>
    <property type="match status" value="1"/>
</dbReference>
<dbReference type="Proteomes" id="UP000285258">
    <property type="component" value="Unassembled WGS sequence"/>
</dbReference>
<organism evidence="3 4">
    <name type="scientific">Gordonibacter urolithinfaciens</name>
    <dbReference type="NCBI Taxonomy" id="1335613"/>
    <lineage>
        <taxon>Bacteria</taxon>
        <taxon>Bacillati</taxon>
        <taxon>Actinomycetota</taxon>
        <taxon>Coriobacteriia</taxon>
        <taxon>Eggerthellales</taxon>
        <taxon>Eggerthellaceae</taxon>
        <taxon>Gordonibacter</taxon>
    </lineage>
</organism>
<dbReference type="AlphaFoldDB" id="A0A423ULB5"/>
<dbReference type="InterPro" id="IPR034683">
    <property type="entry name" value="IspD/TarI"/>
</dbReference>
<gene>
    <name evidence="3" type="primary">ispD</name>
    <name evidence="3" type="ORF">DMP12_05710</name>
</gene>
<dbReference type="InterPro" id="IPR050088">
    <property type="entry name" value="IspD/TarI_cytidylyltransf_bact"/>
</dbReference>
<dbReference type="PANTHER" id="PTHR32125:SF4">
    <property type="entry name" value="2-C-METHYL-D-ERYTHRITOL 4-PHOSPHATE CYTIDYLYLTRANSFERASE, CHLOROPLASTIC"/>
    <property type="match status" value="1"/>
</dbReference>
<dbReference type="EMBL" id="QIBW01000005">
    <property type="protein sequence ID" value="ROT90504.1"/>
    <property type="molecule type" value="Genomic_DNA"/>
</dbReference>
<dbReference type="FunFam" id="3.90.550.10:FF:000003">
    <property type="entry name" value="2-C-methyl-D-erythritol 4-phosphate cytidylyltransferase"/>
    <property type="match status" value="1"/>
</dbReference>
<accession>A0A423ULB5</accession>
<reference evidence="4" key="1">
    <citation type="submission" date="2018-05" db="EMBL/GenBank/DDBJ databases">
        <title>Genome Sequencing of selected type strains of the family Eggerthellaceae.</title>
        <authorList>
            <person name="Danylec N."/>
            <person name="Stoll D.A."/>
            <person name="Doetsch A."/>
            <person name="Huch M."/>
        </authorList>
    </citation>
    <scope>NUCLEOTIDE SEQUENCE [LARGE SCALE GENOMIC DNA]</scope>
    <source>
        <strain evidence="4">DSM 27213</strain>
    </source>
</reference>
<dbReference type="InterPro" id="IPR029044">
    <property type="entry name" value="Nucleotide-diphossugar_trans"/>
</dbReference>
<evidence type="ECO:0000313" key="4">
    <source>
        <dbReference type="Proteomes" id="UP000285258"/>
    </source>
</evidence>